<feature type="domain" description="RING-Gid-type" evidence="14">
    <location>
        <begin position="344"/>
        <end position="385"/>
    </location>
</feature>
<feature type="transmembrane region" description="Helical" evidence="12">
    <location>
        <begin position="290"/>
        <end position="307"/>
    </location>
</feature>
<comment type="function">
    <text evidence="1">Involved in the proteasome-dependent degradation of fructose-1,6-bisphosphatase.</text>
</comment>
<feature type="domain" description="CTLH" evidence="13">
    <location>
        <begin position="158"/>
        <end position="216"/>
    </location>
</feature>
<keyword evidence="12" id="KW-1133">Transmembrane helix</keyword>
<dbReference type="InterPro" id="IPR013144">
    <property type="entry name" value="CRA_dom"/>
</dbReference>
<evidence type="ECO:0000256" key="3">
    <source>
        <dbReference type="ARBA" id="ARBA00022490"/>
    </source>
</evidence>
<dbReference type="InterPro" id="IPR024964">
    <property type="entry name" value="CTLH/CRA"/>
</dbReference>
<feature type="non-terminal residue" evidence="15">
    <location>
        <position position="761"/>
    </location>
</feature>
<dbReference type="InterPro" id="IPR006595">
    <property type="entry name" value="CTLH_C"/>
</dbReference>
<dbReference type="GO" id="GO:0005634">
    <property type="term" value="C:nucleus"/>
    <property type="evidence" value="ECO:0007669"/>
    <property type="project" value="TreeGrafter"/>
</dbReference>
<feature type="transmembrane region" description="Helical" evidence="12">
    <location>
        <begin position="408"/>
        <end position="428"/>
    </location>
</feature>
<dbReference type="GO" id="GO:0008270">
    <property type="term" value="F:zinc ion binding"/>
    <property type="evidence" value="ECO:0007669"/>
    <property type="project" value="UniProtKB-KW"/>
</dbReference>
<dbReference type="InterPro" id="IPR037045">
    <property type="entry name" value="S8pro/Inhibitor_I9_sf"/>
</dbReference>
<reference evidence="15 16" key="1">
    <citation type="submission" date="2019-11" db="EMBL/GenBank/DDBJ databases">
        <title>Venturia inaequalis Genome Resource.</title>
        <authorList>
            <person name="Lichtner F.J."/>
        </authorList>
    </citation>
    <scope>NUCLEOTIDE SEQUENCE [LARGE SCALE GENOMIC DNA]</scope>
    <source>
        <strain evidence="15">Bline_iso_100314</strain>
    </source>
</reference>
<dbReference type="AlphaFoldDB" id="A0A8H3YNS0"/>
<dbReference type="SUPFAM" id="SSF54897">
    <property type="entry name" value="Protease propeptides/inhibitors"/>
    <property type="match status" value="1"/>
</dbReference>
<dbReference type="PANTHER" id="PTHR12170:SF3">
    <property type="entry name" value="GH10162P"/>
    <property type="match status" value="1"/>
</dbReference>
<feature type="transmembrane region" description="Helical" evidence="12">
    <location>
        <begin position="434"/>
        <end position="451"/>
    </location>
</feature>
<keyword evidence="12" id="KW-0812">Transmembrane</keyword>
<proteinExistence type="inferred from homology"/>
<evidence type="ECO:0000256" key="1">
    <source>
        <dbReference type="ARBA" id="ARBA00002343"/>
    </source>
</evidence>
<evidence type="ECO:0000256" key="10">
    <source>
        <dbReference type="PROSITE-ProRule" id="PRU01215"/>
    </source>
</evidence>
<dbReference type="InterPro" id="IPR036259">
    <property type="entry name" value="MFS_trans_sf"/>
</dbReference>
<dbReference type="InterPro" id="IPR006594">
    <property type="entry name" value="LisH"/>
</dbReference>
<evidence type="ECO:0000313" key="16">
    <source>
        <dbReference type="Proteomes" id="UP000433883"/>
    </source>
</evidence>
<dbReference type="InterPro" id="IPR027370">
    <property type="entry name" value="Znf-RING_euk"/>
</dbReference>
<feature type="zinc finger region" description="RING-Gid-type" evidence="10">
    <location>
        <begin position="344"/>
        <end position="385"/>
    </location>
</feature>
<dbReference type="SUPFAM" id="SSF103473">
    <property type="entry name" value="MFS general substrate transporter"/>
    <property type="match status" value="1"/>
</dbReference>
<evidence type="ECO:0000259" key="14">
    <source>
        <dbReference type="PROSITE" id="PS51867"/>
    </source>
</evidence>
<dbReference type="PANTHER" id="PTHR12170">
    <property type="entry name" value="MACROPHAGE ERYTHROBLAST ATTACHER-RELATED"/>
    <property type="match status" value="1"/>
</dbReference>
<evidence type="ECO:0000256" key="6">
    <source>
        <dbReference type="ARBA" id="ARBA00022833"/>
    </source>
</evidence>
<feature type="transmembrane region" description="Helical" evidence="12">
    <location>
        <begin position="672"/>
        <end position="691"/>
    </location>
</feature>
<evidence type="ECO:0000259" key="13">
    <source>
        <dbReference type="PROSITE" id="PS50897"/>
    </source>
</evidence>
<keyword evidence="6" id="KW-0862">Zinc</keyword>
<feature type="compositionally biased region" description="Low complexity" evidence="11">
    <location>
        <begin position="612"/>
        <end position="633"/>
    </location>
</feature>
<evidence type="ECO:0000256" key="4">
    <source>
        <dbReference type="ARBA" id="ARBA00022723"/>
    </source>
</evidence>
<evidence type="ECO:0000256" key="9">
    <source>
        <dbReference type="ARBA" id="ARBA00080744"/>
    </source>
</evidence>
<dbReference type="GO" id="GO:0061630">
    <property type="term" value="F:ubiquitin protein ligase activity"/>
    <property type="evidence" value="ECO:0007669"/>
    <property type="project" value="InterPro"/>
</dbReference>
<keyword evidence="12" id="KW-0472">Membrane</keyword>
<dbReference type="Gene3D" id="3.30.70.80">
    <property type="entry name" value="Peptidase S8 propeptide/proteinase inhibitor I9"/>
    <property type="match status" value="1"/>
</dbReference>
<protein>
    <recommendedName>
        <fullName evidence="9">GID complex catalytic subunit 2</fullName>
    </recommendedName>
    <alternativeName>
        <fullName evidence="8">Glucose-induced degradation protein 2</fullName>
    </alternativeName>
</protein>
<comment type="caution">
    <text evidence="15">The sequence shown here is derived from an EMBL/GenBank/DDBJ whole genome shotgun (WGS) entry which is preliminary data.</text>
</comment>
<evidence type="ECO:0000256" key="5">
    <source>
        <dbReference type="ARBA" id="ARBA00022771"/>
    </source>
</evidence>
<accession>A0A8H3YNS0</accession>
<evidence type="ECO:0000313" key="15">
    <source>
        <dbReference type="EMBL" id="KAE9964827.1"/>
    </source>
</evidence>
<evidence type="ECO:0000256" key="7">
    <source>
        <dbReference type="ARBA" id="ARBA00061136"/>
    </source>
</evidence>
<dbReference type="InterPro" id="IPR037683">
    <property type="entry name" value="Rmd5_dRing"/>
</dbReference>
<feature type="region of interest" description="Disordered" evidence="11">
    <location>
        <begin position="562"/>
        <end position="659"/>
    </location>
</feature>
<evidence type="ECO:0000256" key="8">
    <source>
        <dbReference type="ARBA" id="ARBA00075398"/>
    </source>
</evidence>
<dbReference type="GO" id="GO:0005737">
    <property type="term" value="C:cytoplasm"/>
    <property type="evidence" value="ECO:0007669"/>
    <property type="project" value="UniProtKB-SubCell"/>
</dbReference>
<dbReference type="GO" id="GO:0043161">
    <property type="term" value="P:proteasome-mediated ubiquitin-dependent protein catabolic process"/>
    <property type="evidence" value="ECO:0007669"/>
    <property type="project" value="InterPro"/>
</dbReference>
<dbReference type="Gene3D" id="1.20.1250.20">
    <property type="entry name" value="MFS general substrate transporter like domains"/>
    <property type="match status" value="1"/>
</dbReference>
<sequence>MEDLYKELHSLEERGNFDKTIDHVQAAIDVLVKAKSKIVQDPSAAAITLAGLKKPVKESFDRINGDIKEVYSVQNKYGKAIDRKFKGQSQLSDHDDALSDQSLLINRAIAMHLLREGKFGVAQTFVEEINTHPPRASRETSIAPTQSWEFKSENLEKQFGDMYRILHELRQQSNLEPAIQWARKHRNVLESRASNLEFELCRLEYVRIYLEDIRAGQWPLRALAYARSEFSHFKPRYENEVAQLAAAQVFFQRLETSPYQHLFLDNNAWEDVANTFTKEFCSMLGLSADSPLYVAATAGAIALPILNKVKSIMITNRTEWTTAQEMPAEVLLPPSYQFHSIFVCPVSKEQATDKNPPVMMPCGHVICKESLDKISKGTRFKSKTTYAYSAWAPQFAERMQLSATQINLIGTMGNMGMYASGIPLGYMVDSKGPYPGVLLGSISLGTGYYPIKRAFDGGPGSMGVGLLCLLSFMTGFGSCSAFQASIKTCALNWPLHRGTATAFPLAAFGLSAFFFTALSSVAFGDDTSDFLLLLAGGTFVLPFFSLFFITVPHAEAYHALTTSEDRRPERRRRDSNPLHQVWQGKPLHSHSREEPTANAQQLASAVEEEVEPASVSESHVDSEVSSLLSSSSSGPGDITSEDETDKPSGSYHHRHSHRTDISGVQLLKRSEFYVLWVMLGILTGIGLMTINNIGNDITLKKGASAEQLETAKKEAIEQGGKITHESKLIKSITVEFPPNAVFTLATNDHWTVEADGEVKTQ</sequence>
<dbReference type="Proteomes" id="UP000433883">
    <property type="component" value="Unassembled WGS sequence"/>
</dbReference>
<comment type="subcellular location">
    <subcellularLocation>
        <location evidence="2">Cytoplasm</location>
    </subcellularLocation>
</comment>
<feature type="transmembrane region" description="Helical" evidence="12">
    <location>
        <begin position="503"/>
        <end position="523"/>
    </location>
</feature>
<feature type="compositionally biased region" description="Basic and acidic residues" evidence="11">
    <location>
        <begin position="563"/>
        <end position="576"/>
    </location>
</feature>
<comment type="similarity">
    <text evidence="7">Belongs to the RMD5/GID2 family.</text>
</comment>
<dbReference type="InterPro" id="IPR045098">
    <property type="entry name" value="Fyv10_fam"/>
</dbReference>
<dbReference type="CDD" id="cd16652">
    <property type="entry name" value="dRING_Rmd5p-like"/>
    <property type="match status" value="1"/>
</dbReference>
<dbReference type="PROSITE" id="PS50897">
    <property type="entry name" value="CTLH"/>
    <property type="match status" value="1"/>
</dbReference>
<dbReference type="FunFam" id="3.30.40.10:FF:000143">
    <property type="entry name" value="Regulator of gluconeogenesis Rmd5"/>
    <property type="match status" value="1"/>
</dbReference>
<dbReference type="Pfam" id="PF13445">
    <property type="entry name" value="zf-RING_UBOX"/>
    <property type="match status" value="1"/>
</dbReference>
<dbReference type="EMBL" id="WNWQ01000661">
    <property type="protein sequence ID" value="KAE9964827.1"/>
    <property type="molecule type" value="Genomic_DNA"/>
</dbReference>
<dbReference type="Pfam" id="PF06813">
    <property type="entry name" value="Nodulin-like"/>
    <property type="match status" value="1"/>
</dbReference>
<keyword evidence="3" id="KW-0963">Cytoplasm</keyword>
<evidence type="ECO:0000256" key="11">
    <source>
        <dbReference type="SAM" id="MobiDB-lite"/>
    </source>
</evidence>
<evidence type="ECO:0000256" key="12">
    <source>
        <dbReference type="SAM" id="Phobius"/>
    </source>
</evidence>
<evidence type="ECO:0000256" key="2">
    <source>
        <dbReference type="ARBA" id="ARBA00004496"/>
    </source>
</evidence>
<keyword evidence="4" id="KW-0479">Metal-binding</keyword>
<dbReference type="PROSITE" id="PS50896">
    <property type="entry name" value="LISH"/>
    <property type="match status" value="1"/>
</dbReference>
<name>A0A8H3YNS0_VENIN</name>
<dbReference type="SMART" id="SM00757">
    <property type="entry name" value="CRA"/>
    <property type="match status" value="1"/>
</dbReference>
<feature type="transmembrane region" description="Helical" evidence="12">
    <location>
        <begin position="530"/>
        <end position="551"/>
    </location>
</feature>
<gene>
    <name evidence="15" type="ORF">BLS_008046</name>
</gene>
<dbReference type="GO" id="GO:0034657">
    <property type="term" value="C:GID complex"/>
    <property type="evidence" value="ECO:0007669"/>
    <property type="project" value="TreeGrafter"/>
</dbReference>
<feature type="transmembrane region" description="Helical" evidence="12">
    <location>
        <begin position="463"/>
        <end position="483"/>
    </location>
</feature>
<dbReference type="InterPro" id="IPR044063">
    <property type="entry name" value="ZF_RING_GID"/>
</dbReference>
<organism evidence="15 16">
    <name type="scientific">Venturia inaequalis</name>
    <name type="common">Apple scab fungus</name>
    <dbReference type="NCBI Taxonomy" id="5025"/>
    <lineage>
        <taxon>Eukaryota</taxon>
        <taxon>Fungi</taxon>
        <taxon>Dikarya</taxon>
        <taxon>Ascomycota</taxon>
        <taxon>Pezizomycotina</taxon>
        <taxon>Dothideomycetes</taxon>
        <taxon>Pleosporomycetidae</taxon>
        <taxon>Venturiales</taxon>
        <taxon>Venturiaceae</taxon>
        <taxon>Venturia</taxon>
    </lineage>
</organism>
<dbReference type="PROSITE" id="PS51867">
    <property type="entry name" value="ZF_RING_GID"/>
    <property type="match status" value="1"/>
</dbReference>
<dbReference type="Pfam" id="PF10607">
    <property type="entry name" value="CTLH"/>
    <property type="match status" value="1"/>
</dbReference>
<dbReference type="SUPFAM" id="SSF57850">
    <property type="entry name" value="RING/U-box"/>
    <property type="match status" value="1"/>
</dbReference>
<dbReference type="InterPro" id="IPR010658">
    <property type="entry name" value="Nodulin-like"/>
</dbReference>
<keyword evidence="5 10" id="KW-0863">Zinc-finger</keyword>